<organism evidence="2 3">
    <name type="scientific">Seiridium unicorne</name>
    <dbReference type="NCBI Taxonomy" id="138068"/>
    <lineage>
        <taxon>Eukaryota</taxon>
        <taxon>Fungi</taxon>
        <taxon>Dikarya</taxon>
        <taxon>Ascomycota</taxon>
        <taxon>Pezizomycotina</taxon>
        <taxon>Sordariomycetes</taxon>
        <taxon>Xylariomycetidae</taxon>
        <taxon>Amphisphaeriales</taxon>
        <taxon>Sporocadaceae</taxon>
        <taxon>Seiridium</taxon>
    </lineage>
</organism>
<reference evidence="2 3" key="1">
    <citation type="journal article" date="2024" name="J. Plant Pathol.">
        <title>Sequence and assembly of the genome of Seiridium unicorne, isolate CBS 538.82, causal agent of cypress canker disease.</title>
        <authorList>
            <person name="Scali E."/>
            <person name="Rocca G.D."/>
            <person name="Danti R."/>
            <person name="Garbelotto M."/>
            <person name="Barberini S."/>
            <person name="Baroncelli R."/>
            <person name="Emiliani G."/>
        </authorList>
    </citation>
    <scope>NUCLEOTIDE SEQUENCE [LARGE SCALE GENOMIC DNA]</scope>
    <source>
        <strain evidence="2 3">BM-138-508</strain>
    </source>
</reference>
<proteinExistence type="predicted"/>
<evidence type="ECO:0000313" key="2">
    <source>
        <dbReference type="EMBL" id="KAK9423651.1"/>
    </source>
</evidence>
<sequence length="568" mass="64641">MEPIENDQIRILDLLPGEAGDPIRCRIRVANLQDQPQYERFQRKIWVVHVTRNLHSALRRLRQTNKCRSVWVDQLCINQDDYQERSAQVRMMRRIYSECKLAVLWLGDIRDDTMLTDAKSVVSYFGFLAASALESSTGTGLGDLGLDKFPIVETPTSDEGFHAALQAIIPSKCLWWNRIWTVQEAALPQSASFLWGPFTIAWHWMSQPSYTWNEGNMDQFPIPPCINEDSVINLGVFEILAAVQDIEFARRKFNVVAESYHVTSFRHRNATDPRDKVYALSGLIPEGKLPRTSRCDYGLTVQQVYVAATMDFIEDTDGLCVLDMDPRVEDNIATPGLPRWALDLSATTGYDSTSTWVVKRYYHYFANRDLALDVWSSYEGKSLALKGVLVDRIKIAGPSIPGQGWVQDGLLAKAIRECYALFATGVCKGARPKDEDFGRLLLGDIMRNSNFAWERRANSQDLSSVSDYIATGKRNNSFASIYYTTRHRKFFITKTGLIGLGHLEVQPGDEVWIFNMGQVPFTLRKRNEARGSLLEYEFVGGAYVQGVMHGEWYEEQTPKPVEQTVYLY</sequence>
<protein>
    <recommendedName>
        <fullName evidence="1">Heterokaryon incompatibility domain-containing protein</fullName>
    </recommendedName>
</protein>
<comment type="caution">
    <text evidence="2">The sequence shown here is derived from an EMBL/GenBank/DDBJ whole genome shotgun (WGS) entry which is preliminary data.</text>
</comment>
<dbReference type="Pfam" id="PF06985">
    <property type="entry name" value="HET"/>
    <property type="match status" value="1"/>
</dbReference>
<dbReference type="Proteomes" id="UP001408356">
    <property type="component" value="Unassembled WGS sequence"/>
</dbReference>
<dbReference type="InterPro" id="IPR010730">
    <property type="entry name" value="HET"/>
</dbReference>
<gene>
    <name evidence="2" type="ORF">SUNI508_04132</name>
</gene>
<dbReference type="EMBL" id="JARVKF010000068">
    <property type="protein sequence ID" value="KAK9423651.1"/>
    <property type="molecule type" value="Genomic_DNA"/>
</dbReference>
<evidence type="ECO:0000259" key="1">
    <source>
        <dbReference type="Pfam" id="PF06985"/>
    </source>
</evidence>
<dbReference type="PANTHER" id="PTHR24148:SF73">
    <property type="entry name" value="HET DOMAIN PROTEIN (AFU_ORTHOLOGUE AFUA_8G01020)"/>
    <property type="match status" value="1"/>
</dbReference>
<keyword evidence="3" id="KW-1185">Reference proteome</keyword>
<dbReference type="PANTHER" id="PTHR24148">
    <property type="entry name" value="ANKYRIN REPEAT DOMAIN-CONTAINING PROTEIN 39 HOMOLOG-RELATED"/>
    <property type="match status" value="1"/>
</dbReference>
<dbReference type="Pfam" id="PF26639">
    <property type="entry name" value="Het-6_barrel"/>
    <property type="match status" value="1"/>
</dbReference>
<dbReference type="InterPro" id="IPR052895">
    <property type="entry name" value="HetReg/Transcr_Mod"/>
</dbReference>
<evidence type="ECO:0000313" key="3">
    <source>
        <dbReference type="Proteomes" id="UP001408356"/>
    </source>
</evidence>
<accession>A0ABR2VA57</accession>
<feature type="domain" description="Heterokaryon incompatibility" evidence="1">
    <location>
        <begin position="39"/>
        <end position="184"/>
    </location>
</feature>
<name>A0ABR2VA57_9PEZI</name>